<feature type="transmembrane region" description="Helical" evidence="1">
    <location>
        <begin position="50"/>
        <end position="70"/>
    </location>
</feature>
<feature type="transmembrane region" description="Helical" evidence="1">
    <location>
        <begin position="24"/>
        <end position="44"/>
    </location>
</feature>
<keyword evidence="1" id="KW-1133">Transmembrane helix</keyword>
<keyword evidence="3" id="KW-1185">Reference proteome</keyword>
<dbReference type="EMBL" id="AP019307">
    <property type="protein sequence ID" value="BBH18624.1"/>
    <property type="molecule type" value="Genomic_DNA"/>
</dbReference>
<sequence>MFNEPPKAIFSDEKVWRPSVGSRAALTLTGIVLLGATITLAITGPMTTKSWLIFTLGDCAWIVGIPVVLFRWRLVLSATELSMVFLRTRRIPVRDIVEVKCVARQGLVFVTRNGHEESFGAFGNSIWSQKRSTPSKADLVAREVLRAAAVARGEEPDLDYRLPPITGLKRAAIEGGIWAAIVGIFLGS</sequence>
<dbReference type="RefSeq" id="WP_125569900.1">
    <property type="nucleotide sequence ID" value="NZ_AP019307.1"/>
</dbReference>
<gene>
    <name evidence="2" type="ORF">Back2_29110</name>
</gene>
<name>A0A3G9J5L7_9ACTN</name>
<dbReference type="Proteomes" id="UP000271573">
    <property type="component" value="Chromosome"/>
</dbReference>
<reference evidence="2 3" key="1">
    <citation type="submission" date="2018-11" db="EMBL/GenBank/DDBJ databases">
        <title>Complete genome sequence of Nocardioides baekrokdamisoli strain KCTC 39748.</title>
        <authorList>
            <person name="Kang S.W."/>
            <person name="Lee K.C."/>
            <person name="Kim K.K."/>
            <person name="Kim J.S."/>
            <person name="Kim D.S."/>
            <person name="Ko S.H."/>
            <person name="Yang S.H."/>
            <person name="Shin Y.K."/>
            <person name="Lee J.S."/>
        </authorList>
    </citation>
    <scope>NUCLEOTIDE SEQUENCE [LARGE SCALE GENOMIC DNA]</scope>
    <source>
        <strain evidence="2 3">KCTC 39748</strain>
    </source>
</reference>
<evidence type="ECO:0000256" key="1">
    <source>
        <dbReference type="SAM" id="Phobius"/>
    </source>
</evidence>
<dbReference type="OrthoDB" id="5192011at2"/>
<protein>
    <recommendedName>
        <fullName evidence="4">DUF304 domain-containing protein</fullName>
    </recommendedName>
</protein>
<dbReference type="KEGG" id="nbe:Back2_29110"/>
<keyword evidence="1" id="KW-0472">Membrane</keyword>
<keyword evidence="1" id="KW-0812">Transmembrane</keyword>
<evidence type="ECO:0008006" key="4">
    <source>
        <dbReference type="Google" id="ProtNLM"/>
    </source>
</evidence>
<dbReference type="AlphaFoldDB" id="A0A3G9J5L7"/>
<proteinExistence type="predicted"/>
<evidence type="ECO:0000313" key="2">
    <source>
        <dbReference type="EMBL" id="BBH18624.1"/>
    </source>
</evidence>
<accession>A0A3G9J5L7</accession>
<evidence type="ECO:0000313" key="3">
    <source>
        <dbReference type="Proteomes" id="UP000271573"/>
    </source>
</evidence>
<organism evidence="2 3">
    <name type="scientific">Nocardioides baekrokdamisoli</name>
    <dbReference type="NCBI Taxonomy" id="1804624"/>
    <lineage>
        <taxon>Bacteria</taxon>
        <taxon>Bacillati</taxon>
        <taxon>Actinomycetota</taxon>
        <taxon>Actinomycetes</taxon>
        <taxon>Propionibacteriales</taxon>
        <taxon>Nocardioidaceae</taxon>
        <taxon>Nocardioides</taxon>
    </lineage>
</organism>